<evidence type="ECO:0000256" key="7">
    <source>
        <dbReference type="ARBA" id="ARBA00023136"/>
    </source>
</evidence>
<keyword evidence="7" id="KW-0472">Membrane</keyword>
<accession>A0A7C9D2Z5</accession>
<dbReference type="GO" id="GO:0016020">
    <property type="term" value="C:membrane"/>
    <property type="evidence" value="ECO:0007669"/>
    <property type="project" value="UniProtKB-SubCell"/>
</dbReference>
<dbReference type="InterPro" id="IPR008166">
    <property type="entry name" value="Glyco_transf_92"/>
</dbReference>
<reference evidence="9" key="1">
    <citation type="journal article" date="2013" name="J. Plant Res.">
        <title>Effect of fungi and light on seed germination of three Opuntia species from semiarid lands of central Mexico.</title>
        <authorList>
            <person name="Delgado-Sanchez P."/>
            <person name="Jimenez-Bremont J.F."/>
            <person name="Guerrero-Gonzalez Mde L."/>
            <person name="Flores J."/>
        </authorList>
    </citation>
    <scope>NUCLEOTIDE SEQUENCE</scope>
    <source>
        <tissue evidence="9">Cladode</tissue>
    </source>
</reference>
<evidence type="ECO:0000256" key="1">
    <source>
        <dbReference type="ARBA" id="ARBA00004167"/>
    </source>
</evidence>
<dbReference type="AlphaFoldDB" id="A0A7C9D2Z5"/>
<evidence type="ECO:0000256" key="4">
    <source>
        <dbReference type="ARBA" id="ARBA00022679"/>
    </source>
</evidence>
<dbReference type="EMBL" id="GISG01083430">
    <property type="protein sequence ID" value="MBA4632621.1"/>
    <property type="molecule type" value="Transcribed_RNA"/>
</dbReference>
<evidence type="ECO:0000256" key="5">
    <source>
        <dbReference type="ARBA" id="ARBA00022692"/>
    </source>
</evidence>
<keyword evidence="6" id="KW-1133">Transmembrane helix</keyword>
<dbReference type="PANTHER" id="PTHR21461:SF69">
    <property type="entry name" value="GLYCOSYLTRANSFERASE FAMILY 92 PROTEIN"/>
    <property type="match status" value="1"/>
</dbReference>
<organism evidence="9">
    <name type="scientific">Opuntia streptacantha</name>
    <name type="common">Prickly pear cactus</name>
    <name type="synonym">Opuntia cardona</name>
    <dbReference type="NCBI Taxonomy" id="393608"/>
    <lineage>
        <taxon>Eukaryota</taxon>
        <taxon>Viridiplantae</taxon>
        <taxon>Streptophyta</taxon>
        <taxon>Embryophyta</taxon>
        <taxon>Tracheophyta</taxon>
        <taxon>Spermatophyta</taxon>
        <taxon>Magnoliopsida</taxon>
        <taxon>eudicotyledons</taxon>
        <taxon>Gunneridae</taxon>
        <taxon>Pentapetalae</taxon>
        <taxon>Caryophyllales</taxon>
        <taxon>Cactineae</taxon>
        <taxon>Cactaceae</taxon>
        <taxon>Opuntioideae</taxon>
        <taxon>Opuntia</taxon>
    </lineage>
</organism>
<reference evidence="9" key="2">
    <citation type="submission" date="2020-07" db="EMBL/GenBank/DDBJ databases">
        <authorList>
            <person name="Vera ALvarez R."/>
            <person name="Arias-Moreno D.M."/>
            <person name="Jimenez-Jacinto V."/>
            <person name="Jimenez-Bremont J.F."/>
            <person name="Swaminathan K."/>
            <person name="Moose S.P."/>
            <person name="Guerrero-Gonzalez M.L."/>
            <person name="Marino-Ramirez L."/>
            <person name="Landsman D."/>
            <person name="Rodriguez-Kessler M."/>
            <person name="Delgado-Sanchez P."/>
        </authorList>
    </citation>
    <scope>NUCLEOTIDE SEQUENCE</scope>
    <source>
        <tissue evidence="9">Cladode</tissue>
    </source>
</reference>
<dbReference type="Pfam" id="PF01697">
    <property type="entry name" value="Glyco_transf_92"/>
    <property type="match status" value="1"/>
</dbReference>
<comment type="subcellular location">
    <subcellularLocation>
        <location evidence="1">Membrane</location>
        <topology evidence="1">Single-pass membrane protein</topology>
    </subcellularLocation>
</comment>
<dbReference type="PANTHER" id="PTHR21461">
    <property type="entry name" value="GLYCOSYLTRANSFERASE FAMILY 92 PROTEIN"/>
    <property type="match status" value="1"/>
</dbReference>
<comment type="similarity">
    <text evidence="2 8">Belongs to the glycosyltransferase 92 family.</text>
</comment>
<evidence type="ECO:0000256" key="3">
    <source>
        <dbReference type="ARBA" id="ARBA00022676"/>
    </source>
</evidence>
<protein>
    <recommendedName>
        <fullName evidence="8">Glycosyltransferase family 92 protein</fullName>
        <ecNumber evidence="8">2.4.1.-</ecNumber>
    </recommendedName>
</protein>
<evidence type="ECO:0000313" key="9">
    <source>
        <dbReference type="EMBL" id="MBA4632621.1"/>
    </source>
</evidence>
<keyword evidence="5" id="KW-0812">Transmembrane</keyword>
<evidence type="ECO:0000256" key="6">
    <source>
        <dbReference type="ARBA" id="ARBA00022989"/>
    </source>
</evidence>
<keyword evidence="4 8" id="KW-0808">Transferase</keyword>
<evidence type="ECO:0000256" key="8">
    <source>
        <dbReference type="RuleBase" id="RU366017"/>
    </source>
</evidence>
<keyword evidence="3 8" id="KW-0328">Glycosyltransferase</keyword>
<dbReference type="GO" id="GO:0005737">
    <property type="term" value="C:cytoplasm"/>
    <property type="evidence" value="ECO:0007669"/>
    <property type="project" value="TreeGrafter"/>
</dbReference>
<evidence type="ECO:0000256" key="2">
    <source>
        <dbReference type="ARBA" id="ARBA00007647"/>
    </source>
</evidence>
<sequence>MARKGSIKTPLTILAISITLFVTLSHRLHRHVVHQSTSLSTSFLYLSSPPPPLPSLTPLPQFLSPPPYPPPSRILNFASLSTLLAVKEDSSATSASSSISTVSILIPDWEVLVIASPETPLTPGENYTCYFGSNLSTPARFAGELSFGRGTVFKCVLPENNRLRSRYTEPRVVRSDQIQIPQSESEIDAPDLHRWNSLAYESFTTQHDVVLFVKGVNSRQGNNRPASHLRCVFGDDPSSAVRTAVTSSAQEVFRCVRPQLPENSPQKVSVTLEIIHRKDADALILPSVAQYAPHEGRTIEFSKPKSLMCACTMVYNVGKFLREWVTYHASVGVEKFILYDNDSNDGLDRTVQELNRAGYDVRMIYWPWPKTQEAGFSHCALCAEHICQWMAFIDVDEFILSPGWMDHRKPNPNMLMSSLLPKGTNPARVGQVSVKCVEFGPSNQTEHPVQGVTQGYTCRRKFDRRHKSIVMLEAVHPSLMNMVHHFKLREGFKTSQLGKHRAIVNHYKYQAWPEFKAKFRRRVSAYVVDWRQSINPKSNDRVPGLGFEAVEPPRWAQKFCEKTDERLKVLTRRWFGVNSSAMIWQSAFQLLG</sequence>
<dbReference type="GO" id="GO:0016757">
    <property type="term" value="F:glycosyltransferase activity"/>
    <property type="evidence" value="ECO:0007669"/>
    <property type="project" value="UniProtKB-UniRule"/>
</dbReference>
<proteinExistence type="inferred from homology"/>
<dbReference type="EC" id="2.4.1.-" evidence="8"/>
<name>A0A7C9D2Z5_OPUST</name>